<dbReference type="InParanoid" id="T0RH62"/>
<evidence type="ECO:0000313" key="2">
    <source>
        <dbReference type="Proteomes" id="UP000030762"/>
    </source>
</evidence>
<dbReference type="AlphaFoldDB" id="T0RH62"/>
<dbReference type="GeneID" id="19951545"/>
<dbReference type="OrthoDB" id="65642at2759"/>
<name>T0RH62_SAPDV</name>
<gene>
    <name evidence="1" type="ORF">SDRG_10818</name>
</gene>
<evidence type="ECO:0000313" key="1">
    <source>
        <dbReference type="EMBL" id="EQC31653.1"/>
    </source>
</evidence>
<organism evidence="1 2">
    <name type="scientific">Saprolegnia diclina (strain VS20)</name>
    <dbReference type="NCBI Taxonomy" id="1156394"/>
    <lineage>
        <taxon>Eukaryota</taxon>
        <taxon>Sar</taxon>
        <taxon>Stramenopiles</taxon>
        <taxon>Oomycota</taxon>
        <taxon>Saprolegniomycetes</taxon>
        <taxon>Saprolegniales</taxon>
        <taxon>Saprolegniaceae</taxon>
        <taxon>Saprolegnia</taxon>
    </lineage>
</organism>
<dbReference type="RefSeq" id="XP_008615052.1">
    <property type="nucleotide sequence ID" value="XM_008616830.1"/>
</dbReference>
<keyword evidence="2" id="KW-1185">Reference proteome</keyword>
<accession>T0RH62</accession>
<dbReference type="Proteomes" id="UP000030762">
    <property type="component" value="Unassembled WGS sequence"/>
</dbReference>
<sequence length="113" mass="12347">MMDSAIRRVMPSLGPASVVQNSIRTALLTKSSSHMKRSRACANLASLELAEAGPLVTKKSKRLEASLIPTDLRRQSLFLEAEFAFVPGFRDADAALAVWMEPCSLSETRIQKA</sequence>
<dbReference type="EMBL" id="JH767168">
    <property type="protein sequence ID" value="EQC31653.1"/>
    <property type="molecule type" value="Genomic_DNA"/>
</dbReference>
<reference evidence="1 2" key="1">
    <citation type="submission" date="2012-04" db="EMBL/GenBank/DDBJ databases">
        <title>The Genome Sequence of Saprolegnia declina VS20.</title>
        <authorList>
            <consortium name="The Broad Institute Genome Sequencing Platform"/>
            <person name="Russ C."/>
            <person name="Nusbaum C."/>
            <person name="Tyler B."/>
            <person name="van West P."/>
            <person name="Dieguez-Uribeondo J."/>
            <person name="de Bruijn I."/>
            <person name="Tripathy S."/>
            <person name="Jiang R."/>
            <person name="Young S.K."/>
            <person name="Zeng Q."/>
            <person name="Gargeya S."/>
            <person name="Fitzgerald M."/>
            <person name="Haas B."/>
            <person name="Abouelleil A."/>
            <person name="Alvarado L."/>
            <person name="Arachchi H.M."/>
            <person name="Berlin A."/>
            <person name="Chapman S.B."/>
            <person name="Goldberg J."/>
            <person name="Griggs A."/>
            <person name="Gujja S."/>
            <person name="Hansen M."/>
            <person name="Howarth C."/>
            <person name="Imamovic A."/>
            <person name="Larimer J."/>
            <person name="McCowen C."/>
            <person name="Montmayeur A."/>
            <person name="Murphy C."/>
            <person name="Neiman D."/>
            <person name="Pearson M."/>
            <person name="Priest M."/>
            <person name="Roberts A."/>
            <person name="Saif S."/>
            <person name="Shea T."/>
            <person name="Sisk P."/>
            <person name="Sykes S."/>
            <person name="Wortman J."/>
            <person name="Nusbaum C."/>
            <person name="Birren B."/>
        </authorList>
    </citation>
    <scope>NUCLEOTIDE SEQUENCE [LARGE SCALE GENOMIC DNA]</scope>
    <source>
        <strain evidence="1 2">VS20</strain>
    </source>
</reference>
<proteinExistence type="predicted"/>
<protein>
    <submittedName>
        <fullName evidence="1">Uncharacterized protein</fullName>
    </submittedName>
</protein>
<dbReference type="VEuPathDB" id="FungiDB:SDRG_10818"/>
<dbReference type="OMA" id="LAVWMEP"/>